<dbReference type="InterPro" id="IPR020841">
    <property type="entry name" value="PKS_Beta-ketoAc_synthase_dom"/>
</dbReference>
<evidence type="ECO:0000313" key="12">
    <source>
        <dbReference type="Proteomes" id="UP001595645"/>
    </source>
</evidence>
<keyword evidence="1" id="KW-0596">Phosphopantetheine</keyword>
<dbReference type="Pfam" id="PF08659">
    <property type="entry name" value="KR"/>
    <property type="match status" value="1"/>
</dbReference>
<dbReference type="SUPFAM" id="SSF47336">
    <property type="entry name" value="ACP-like"/>
    <property type="match status" value="2"/>
</dbReference>
<sequence>MTEIRGGPLRPLVTLLRELPSDRPAFTDEYRTLTFGELLDSSGRLATGLGIARGDRVLIHLGGRVEFAEYCLAVLRAGGVGVPASARSTAAELTRIADDSGAVLLVTEARHAAAVREVQAERPRLRVVFVEDEPMPSQGEPRDDLGLDESAWLLYTSGTTGRPKGVLTTQRAVLWSSAACYGPMYGITGEDTLLWPLPLHHAYALSLAFAGTIALGTHTRIVGHDLREALTAYPGGVLAGVPATFLNLRQEVRGTLPAPRLCLSGGAPCTPSARTAVRDLFGIPVLDGYGSTETSGKIAAQLPGEEGLIPVPGMEIRIADGQIEVRGPGVAPSAAGVDGWYRTGDMGGLADGRLTLDGRADDLIVCGGQNVHPTEIEAVIAELPAVKDVLVTGRPDGVLGAVPVAFLVSDEPDLDEVRRLCRQRLSPFKVPVAFHLVERLPRTPSGKALRRELRIPPADDVEALVREAVAELCEGNAGERWRDLPFAELGLTSVGGVHLRHRLAEATGLALPQSLVYDFPTPAAVIAELERLLSGERRPVTAGTAPAGSDEPIAIVATACRFPGGVTSPEDLWNLVAGGVDATGDFPADRGWDQAVRYDPDPGRIGGSTTRRGGFVYDAADFDPALFGMSPREALSTDPQQRLLLETSWELFERAGLDTGTLRGSDTGVFVGVMNEDYASRLQGHQLEGRLGIGSSHALASGRISYTFGLNGPAVTVDTACSSSLVALHWAVRALRAGECSLAVAGGSTVMSTPRTFLEFSRQRGLSPDGRCRSYAAGANGTAWAEGAGVVLLERLSDARRNGHPVLALVSGSAVNSDGASNGITAPSGRAQRAVIETALADARLTAADVDAVEGHGTATPIGDPIEAEALIAAYGAGRDRPLWLGSVKANIGHTQAAAGVAGVIKMVEALRHEQLPPSLYADDPSPRIDWSAGDVTLLAEAREWRAGPKPRHAGVSAFGIGGTNAHVLVSEAPPSAEAGRPASLTAPWLLSAAGDGALRAVASRLLATAGGRDEDDVAFTLTTRTSLEHRAMVSSGDLAALRALATGERRGRIVRGPATAAFLFSGQGAQRAGMGRELSDTFPVFRTAFDAACEALGGKVRDVAFDGGELLDRTDHAQAALFAFEIALYRLLESWGVRPGVVAGHSIGEIAAAHVAGVLSLEDAGILVAARGRLMAALPPGGVMIAVRAAESEVAPLVGEFADQVAIAAVNGPRSLVLSGAGSVTEAIAAQWPGSTRLRVSHAFHSPLIDPMLAEFREVAAGLTYLSPESTLISGLTGRALTGADPEYWVRHARDTVRFADALDTVAAEGTGICLEVGPSAVLSRAAGAVLPTVSTLDTSRGVLEAAGELHTAGVPVSWRSVFDGSTARRLSLPTYPFQRERFWLDPPPLRSPAGDGHAMLGPALVAPDSPRIVHGGSAGVRSHGWLADHVVSGTTLFPATAFVELALHAGKASVAELTIETPLRLGPAEDVALQVVVDGPRIDLYARDSGVWTRHATGRLRPSDVFAQPWKGEWPLPATRPVDLDGAYAALDYGPAFRAVTGLWRDGDELFADVALPEGVDGRFEVHPVLLDAAVHTLALAEPPDAEVRVPFLWSGVHVFAPGERRARVHCVRTGPGEVRVELFDPTGTPIALVESLFTRPLPAGSTMLYRPRWLPVPAARADDVRIIDTRDSEDVLPLTAKVLTELQDTLPRGERTVVVTRDETDPAAAAVFGLGTAASAEYRGLITVVATGLPVEKVRELVGGNPEPQLSIRDGVPHALRIARTAPASARPLDPAGTVLITGGTGGLGGALARHLVSAHGVRHLLLVSRRGPDAPGAEELRQLPADVRIVGADIADPAVVRQLVDSGDPPLTAVVHSAAVVADAAFTAQTPAGFDTVFRPKADAAQVLHEATRHLPLSAFVLFSSLAGIFGNAGQANYAAANRFLDALAVRRRAEGLPATSIAWGLWDLEIGLGSQIPDAARHRIQASGVAALTLEQGMALFDAALGHAEPVLIAARLDPTAAGLPPIAEGLGRPAPRATPPSPDRRWPDDPAEEELRDLLRVELAEVLGHHDPATIPEDKPFTDLGLDSLAVIDLRTRLRELTGVEVPARVLFDHPTVTELAGLLHERPRAFD</sequence>
<dbReference type="SMART" id="SM00823">
    <property type="entry name" value="PKS_PP"/>
    <property type="match status" value="2"/>
</dbReference>
<dbReference type="InterPro" id="IPR042099">
    <property type="entry name" value="ANL_N_sf"/>
</dbReference>
<evidence type="ECO:0000256" key="1">
    <source>
        <dbReference type="ARBA" id="ARBA00022450"/>
    </source>
</evidence>
<dbReference type="Gene3D" id="3.30.300.30">
    <property type="match status" value="1"/>
</dbReference>
<dbReference type="InterPro" id="IPR045851">
    <property type="entry name" value="AMP-bd_C_sf"/>
</dbReference>
<dbReference type="InterPro" id="IPR018201">
    <property type="entry name" value="Ketoacyl_synth_AS"/>
</dbReference>
<dbReference type="InterPro" id="IPR020845">
    <property type="entry name" value="AMP-binding_CS"/>
</dbReference>
<dbReference type="InterPro" id="IPR020806">
    <property type="entry name" value="PKS_PP-bd"/>
</dbReference>
<dbReference type="InterPro" id="IPR001227">
    <property type="entry name" value="Ac_transferase_dom_sf"/>
</dbReference>
<dbReference type="Gene3D" id="3.40.50.12780">
    <property type="entry name" value="N-terminal domain of ligase-like"/>
    <property type="match status" value="1"/>
</dbReference>
<dbReference type="InterPro" id="IPR006162">
    <property type="entry name" value="Ppantetheine_attach_site"/>
</dbReference>
<feature type="domain" description="Carrier" evidence="8">
    <location>
        <begin position="2039"/>
        <end position="2114"/>
    </location>
</feature>
<dbReference type="InterPro" id="IPR049552">
    <property type="entry name" value="PKS_DH_N"/>
</dbReference>
<dbReference type="Gene3D" id="3.40.50.720">
    <property type="entry name" value="NAD(P)-binding Rossmann-like Domain"/>
    <property type="match status" value="1"/>
</dbReference>
<dbReference type="SUPFAM" id="SSF53901">
    <property type="entry name" value="Thiolase-like"/>
    <property type="match status" value="1"/>
</dbReference>
<protein>
    <submittedName>
        <fullName evidence="11">SDR family NAD(P)-dependent oxidoreductase</fullName>
    </submittedName>
</protein>
<dbReference type="PROSITE" id="PS00455">
    <property type="entry name" value="AMP_BINDING"/>
    <property type="match status" value="1"/>
</dbReference>
<evidence type="ECO:0000256" key="5">
    <source>
        <dbReference type="ARBA" id="ARBA00023315"/>
    </source>
</evidence>
<dbReference type="PROSITE" id="PS52004">
    <property type="entry name" value="KS3_2"/>
    <property type="match status" value="1"/>
</dbReference>
<dbReference type="Pfam" id="PF00109">
    <property type="entry name" value="ketoacyl-synt"/>
    <property type="match status" value="1"/>
</dbReference>
<feature type="domain" description="Carrier" evidence="8">
    <location>
        <begin position="459"/>
        <end position="533"/>
    </location>
</feature>
<keyword evidence="2" id="KW-0597">Phosphoprotein</keyword>
<evidence type="ECO:0000256" key="6">
    <source>
        <dbReference type="PROSITE-ProRule" id="PRU01363"/>
    </source>
</evidence>
<dbReference type="InterPro" id="IPR013968">
    <property type="entry name" value="PKS_KR"/>
</dbReference>
<dbReference type="Gene3D" id="1.10.1200.10">
    <property type="entry name" value="ACP-like"/>
    <property type="match status" value="2"/>
</dbReference>
<dbReference type="PANTHER" id="PTHR43775">
    <property type="entry name" value="FATTY ACID SYNTHASE"/>
    <property type="match status" value="1"/>
</dbReference>
<dbReference type="SMART" id="SM00827">
    <property type="entry name" value="PKS_AT"/>
    <property type="match status" value="1"/>
</dbReference>
<dbReference type="Pfam" id="PF00698">
    <property type="entry name" value="Acyl_transf_1"/>
    <property type="match status" value="1"/>
</dbReference>
<dbReference type="InterPro" id="IPR014030">
    <property type="entry name" value="Ketoacyl_synth_N"/>
</dbReference>
<dbReference type="SMART" id="SM01294">
    <property type="entry name" value="PKS_PP_betabranch"/>
    <property type="match status" value="1"/>
</dbReference>
<gene>
    <name evidence="11" type="ORF">ACFOSH_27755</name>
</gene>
<dbReference type="InterPro" id="IPR049551">
    <property type="entry name" value="PKS_DH_C"/>
</dbReference>
<dbReference type="PROSITE" id="PS00012">
    <property type="entry name" value="PHOSPHOPANTETHEINE"/>
    <property type="match status" value="1"/>
</dbReference>
<dbReference type="InterPro" id="IPR050091">
    <property type="entry name" value="PKS_NRPS_Biosynth_Enz"/>
</dbReference>
<dbReference type="InterPro" id="IPR036736">
    <property type="entry name" value="ACP-like_sf"/>
</dbReference>
<dbReference type="Pfam" id="PF02801">
    <property type="entry name" value="Ketoacyl-synt_C"/>
    <property type="match status" value="1"/>
</dbReference>
<evidence type="ECO:0000256" key="7">
    <source>
        <dbReference type="SAM" id="MobiDB-lite"/>
    </source>
</evidence>
<evidence type="ECO:0000256" key="3">
    <source>
        <dbReference type="ARBA" id="ARBA00022679"/>
    </source>
</evidence>
<evidence type="ECO:0000259" key="8">
    <source>
        <dbReference type="PROSITE" id="PS50075"/>
    </source>
</evidence>
<dbReference type="EMBL" id="JBHRWK010000047">
    <property type="protein sequence ID" value="MFC3453248.1"/>
    <property type="molecule type" value="Genomic_DNA"/>
</dbReference>
<dbReference type="InterPro" id="IPR020807">
    <property type="entry name" value="PKS_DH"/>
</dbReference>
<dbReference type="SMART" id="SM00822">
    <property type="entry name" value="PKS_KR"/>
    <property type="match status" value="1"/>
</dbReference>
<name>A0ABV7P2N2_9PSEU</name>
<feature type="domain" description="Ketosynthase family 3 (KS3)" evidence="9">
    <location>
        <begin position="550"/>
        <end position="972"/>
    </location>
</feature>
<evidence type="ECO:0000256" key="2">
    <source>
        <dbReference type="ARBA" id="ARBA00022553"/>
    </source>
</evidence>
<evidence type="ECO:0000259" key="9">
    <source>
        <dbReference type="PROSITE" id="PS52004"/>
    </source>
</evidence>
<dbReference type="Gene3D" id="3.30.70.3290">
    <property type="match status" value="1"/>
</dbReference>
<dbReference type="Gene3D" id="3.40.47.10">
    <property type="match status" value="1"/>
</dbReference>
<dbReference type="PANTHER" id="PTHR43775:SF51">
    <property type="entry name" value="INACTIVE PHENOLPHTHIOCEROL SYNTHESIS POLYKETIDE SYNTHASE TYPE I PKS1-RELATED"/>
    <property type="match status" value="1"/>
</dbReference>
<dbReference type="PROSITE" id="PS50075">
    <property type="entry name" value="CARRIER"/>
    <property type="match status" value="2"/>
</dbReference>
<dbReference type="InterPro" id="IPR016039">
    <property type="entry name" value="Thiolase-like"/>
</dbReference>
<feature type="region of interest" description="N-terminal hotdog fold" evidence="6">
    <location>
        <begin position="1399"/>
        <end position="1509"/>
    </location>
</feature>
<dbReference type="SUPFAM" id="SSF56801">
    <property type="entry name" value="Acetyl-CoA synthetase-like"/>
    <property type="match status" value="1"/>
</dbReference>
<dbReference type="CDD" id="cd00833">
    <property type="entry name" value="PKS"/>
    <property type="match status" value="1"/>
</dbReference>
<dbReference type="CDD" id="cd08956">
    <property type="entry name" value="KR_3_FAS_SDR_x"/>
    <property type="match status" value="1"/>
</dbReference>
<dbReference type="PROSITE" id="PS52019">
    <property type="entry name" value="PKS_MFAS_DH"/>
    <property type="match status" value="1"/>
</dbReference>
<evidence type="ECO:0000259" key="10">
    <source>
        <dbReference type="PROSITE" id="PS52019"/>
    </source>
</evidence>
<dbReference type="InterPro" id="IPR032821">
    <property type="entry name" value="PKS_assoc"/>
</dbReference>
<evidence type="ECO:0000313" key="11">
    <source>
        <dbReference type="EMBL" id="MFC3453248.1"/>
    </source>
</evidence>
<accession>A0ABV7P2N2</accession>
<feature type="active site" description="Proton donor; for dehydratase activity" evidence="6">
    <location>
        <position position="1574"/>
    </location>
</feature>
<dbReference type="InterPro" id="IPR042104">
    <property type="entry name" value="PKS_dehydratase_sf"/>
</dbReference>
<feature type="region of interest" description="C-terminal hotdog fold" evidence="6">
    <location>
        <begin position="1521"/>
        <end position="1650"/>
    </location>
</feature>
<dbReference type="Pfam" id="PF16197">
    <property type="entry name" value="KAsynt_C_assoc"/>
    <property type="match status" value="1"/>
</dbReference>
<dbReference type="InterPro" id="IPR014031">
    <property type="entry name" value="Ketoacyl_synth_C"/>
</dbReference>
<dbReference type="Pfam" id="PF00501">
    <property type="entry name" value="AMP-binding"/>
    <property type="match status" value="1"/>
</dbReference>
<dbReference type="PROSITE" id="PS00606">
    <property type="entry name" value="KS3_1"/>
    <property type="match status" value="1"/>
</dbReference>
<dbReference type="InterPro" id="IPR036291">
    <property type="entry name" value="NAD(P)-bd_dom_sf"/>
</dbReference>
<dbReference type="SMART" id="SM00826">
    <property type="entry name" value="PKS_DH"/>
    <property type="match status" value="1"/>
</dbReference>
<dbReference type="Gene3D" id="3.10.129.110">
    <property type="entry name" value="Polyketide synthase dehydratase"/>
    <property type="match status" value="1"/>
</dbReference>
<dbReference type="SUPFAM" id="SSF51735">
    <property type="entry name" value="NAD(P)-binding Rossmann-fold domains"/>
    <property type="match status" value="2"/>
</dbReference>
<dbReference type="SUPFAM" id="SSF52151">
    <property type="entry name" value="FabD/lysophospholipase-like"/>
    <property type="match status" value="1"/>
</dbReference>
<keyword evidence="3" id="KW-0808">Transferase</keyword>
<reference evidence="12" key="1">
    <citation type="journal article" date="2019" name="Int. J. Syst. Evol. Microbiol.">
        <title>The Global Catalogue of Microorganisms (GCM) 10K type strain sequencing project: providing services to taxonomists for standard genome sequencing and annotation.</title>
        <authorList>
            <consortium name="The Broad Institute Genomics Platform"/>
            <consortium name="The Broad Institute Genome Sequencing Center for Infectious Disease"/>
            <person name="Wu L."/>
            <person name="Ma J."/>
        </authorList>
    </citation>
    <scope>NUCLEOTIDE SEQUENCE [LARGE SCALE GENOMIC DNA]</scope>
    <source>
        <strain evidence="12">CGMCC 4.7676</strain>
    </source>
</reference>
<feature type="region of interest" description="Disordered" evidence="7">
    <location>
        <begin position="2010"/>
        <end position="2035"/>
    </location>
</feature>
<proteinExistence type="predicted"/>
<dbReference type="RefSeq" id="WP_378242006.1">
    <property type="nucleotide sequence ID" value="NZ_JBHRWK010000047.1"/>
</dbReference>
<feature type="active site" description="Proton acceptor; for dehydratase activity" evidence="6">
    <location>
        <position position="1431"/>
    </location>
</feature>
<dbReference type="InterPro" id="IPR057326">
    <property type="entry name" value="KR_dom"/>
</dbReference>
<keyword evidence="5" id="KW-0012">Acyltransferase</keyword>
<dbReference type="SUPFAM" id="SSF55048">
    <property type="entry name" value="Probable ACP-binding domain of malonyl-CoA ACP transacylase"/>
    <property type="match status" value="1"/>
</dbReference>
<dbReference type="InterPro" id="IPR000873">
    <property type="entry name" value="AMP-dep_synth/lig_dom"/>
</dbReference>
<dbReference type="InterPro" id="IPR016035">
    <property type="entry name" value="Acyl_Trfase/lysoPLipase"/>
</dbReference>
<dbReference type="InterPro" id="IPR025110">
    <property type="entry name" value="AMP-bd_C"/>
</dbReference>
<dbReference type="InterPro" id="IPR049900">
    <property type="entry name" value="PKS_mFAS_DH"/>
</dbReference>
<dbReference type="InterPro" id="IPR009081">
    <property type="entry name" value="PP-bd_ACP"/>
</dbReference>
<dbReference type="InterPro" id="IPR016036">
    <property type="entry name" value="Malonyl_transacylase_ACP-bd"/>
</dbReference>
<dbReference type="Pfam" id="PF00550">
    <property type="entry name" value="PP-binding"/>
    <property type="match status" value="2"/>
</dbReference>
<dbReference type="Pfam" id="PF13193">
    <property type="entry name" value="AMP-binding_C"/>
    <property type="match status" value="1"/>
</dbReference>
<keyword evidence="12" id="KW-1185">Reference proteome</keyword>
<organism evidence="11 12">
    <name type="scientific">Amycolatopsis speibonae</name>
    <dbReference type="NCBI Taxonomy" id="1450224"/>
    <lineage>
        <taxon>Bacteria</taxon>
        <taxon>Bacillati</taxon>
        <taxon>Actinomycetota</taxon>
        <taxon>Actinomycetes</taxon>
        <taxon>Pseudonocardiales</taxon>
        <taxon>Pseudonocardiaceae</taxon>
        <taxon>Amycolatopsis</taxon>
    </lineage>
</organism>
<keyword evidence="4" id="KW-0677">Repeat</keyword>
<dbReference type="SMART" id="SM00825">
    <property type="entry name" value="PKS_KS"/>
    <property type="match status" value="1"/>
</dbReference>
<dbReference type="InterPro" id="IPR014043">
    <property type="entry name" value="Acyl_transferase_dom"/>
</dbReference>
<dbReference type="Gene3D" id="3.40.366.10">
    <property type="entry name" value="Malonyl-Coenzyme A Acyl Carrier Protein, domain 2"/>
    <property type="match status" value="1"/>
</dbReference>
<dbReference type="Pfam" id="PF14765">
    <property type="entry name" value="PS-DH"/>
    <property type="match status" value="1"/>
</dbReference>
<evidence type="ECO:0000256" key="4">
    <source>
        <dbReference type="ARBA" id="ARBA00022737"/>
    </source>
</evidence>
<feature type="domain" description="PKS/mFAS DH" evidence="10">
    <location>
        <begin position="1399"/>
        <end position="1650"/>
    </location>
</feature>
<dbReference type="Proteomes" id="UP001595645">
    <property type="component" value="Unassembled WGS sequence"/>
</dbReference>
<dbReference type="Pfam" id="PF21089">
    <property type="entry name" value="PKS_DH_N"/>
    <property type="match status" value="1"/>
</dbReference>
<comment type="caution">
    <text evidence="11">The sequence shown here is derived from an EMBL/GenBank/DDBJ whole genome shotgun (WGS) entry which is preliminary data.</text>
</comment>